<comment type="cofactor">
    <cofactor evidence="1">
        <name>Fe(2+)</name>
        <dbReference type="ChEBI" id="CHEBI:29033"/>
    </cofactor>
</comment>
<dbReference type="SUPFAM" id="SSF51197">
    <property type="entry name" value="Clavaminate synthase-like"/>
    <property type="match status" value="1"/>
</dbReference>
<dbReference type="PANTHER" id="PTHR20883">
    <property type="entry name" value="PHYTANOYL-COA DIOXYGENASE DOMAIN CONTAINING 1"/>
    <property type="match status" value="1"/>
</dbReference>
<dbReference type="Gene3D" id="2.60.120.620">
    <property type="entry name" value="q2cbj1_9rhob like domain"/>
    <property type="match status" value="1"/>
</dbReference>
<dbReference type="InterPro" id="IPR008775">
    <property type="entry name" value="Phytyl_CoA_dOase-like"/>
</dbReference>
<proteinExistence type="predicted"/>
<sequence>MTDHHLLAAIQVAQFKADGFVCMENVLSSAQCEALAQLAGPLSGAGERSLLQAPWCADVARLLREHLPEFIPADHVAVQCTLYEKTGQKNALVAVHQDLSIPVAKRFDHPWLGGWSEKEGTIFVQPPTSVLRQMVAVRLHLDDCLETDGPLRLVPGTHLLGRIEQPTAVELRRSLGETICVARAGDVLIMRPLALHSSSRSSGTSRRRVLHFVFGPPKLPFGLAWHEAV</sequence>
<keyword evidence="3" id="KW-1185">Reference proteome</keyword>
<dbReference type="EMBL" id="BMLX01000008">
    <property type="protein sequence ID" value="GGP23808.1"/>
    <property type="molecule type" value="Genomic_DNA"/>
</dbReference>
<evidence type="ECO:0008006" key="4">
    <source>
        <dbReference type="Google" id="ProtNLM"/>
    </source>
</evidence>
<organism evidence="2 3">
    <name type="scientific">Silvimonas iriomotensis</name>
    <dbReference type="NCBI Taxonomy" id="449662"/>
    <lineage>
        <taxon>Bacteria</taxon>
        <taxon>Pseudomonadati</taxon>
        <taxon>Pseudomonadota</taxon>
        <taxon>Betaproteobacteria</taxon>
        <taxon>Neisseriales</taxon>
        <taxon>Chitinibacteraceae</taxon>
        <taxon>Silvimonas</taxon>
    </lineage>
</organism>
<dbReference type="RefSeq" id="WP_229709124.1">
    <property type="nucleotide sequence ID" value="NZ_BMLX01000008.1"/>
</dbReference>
<gene>
    <name evidence="2" type="ORF">GCM10010970_38080</name>
</gene>
<comment type="caution">
    <text evidence="2">The sequence shown here is derived from an EMBL/GenBank/DDBJ whole genome shotgun (WGS) entry which is preliminary data.</text>
</comment>
<name>A0ABQ2PER2_9NEIS</name>
<accession>A0ABQ2PER2</accession>
<reference evidence="3" key="1">
    <citation type="journal article" date="2019" name="Int. J. Syst. Evol. Microbiol.">
        <title>The Global Catalogue of Microorganisms (GCM) 10K type strain sequencing project: providing services to taxonomists for standard genome sequencing and annotation.</title>
        <authorList>
            <consortium name="The Broad Institute Genomics Platform"/>
            <consortium name="The Broad Institute Genome Sequencing Center for Infectious Disease"/>
            <person name="Wu L."/>
            <person name="Ma J."/>
        </authorList>
    </citation>
    <scope>NUCLEOTIDE SEQUENCE [LARGE SCALE GENOMIC DNA]</scope>
    <source>
        <strain evidence="3">CGMCC 1.8859</strain>
    </source>
</reference>
<dbReference type="Pfam" id="PF05721">
    <property type="entry name" value="PhyH"/>
    <property type="match status" value="1"/>
</dbReference>
<evidence type="ECO:0000256" key="1">
    <source>
        <dbReference type="ARBA" id="ARBA00001954"/>
    </source>
</evidence>
<dbReference type="Proteomes" id="UP000637267">
    <property type="component" value="Unassembled WGS sequence"/>
</dbReference>
<protein>
    <recommendedName>
        <fullName evidence="4">Phytanoyl-CoA dioxygenase (PhyH)</fullName>
    </recommendedName>
</protein>
<evidence type="ECO:0000313" key="3">
    <source>
        <dbReference type="Proteomes" id="UP000637267"/>
    </source>
</evidence>
<dbReference type="PANTHER" id="PTHR20883:SF48">
    <property type="entry name" value="ECTOINE DIOXYGENASE"/>
    <property type="match status" value="1"/>
</dbReference>
<evidence type="ECO:0000313" key="2">
    <source>
        <dbReference type="EMBL" id="GGP23808.1"/>
    </source>
</evidence>